<dbReference type="SMART" id="SM00212">
    <property type="entry name" value="UBCc"/>
    <property type="match status" value="1"/>
</dbReference>
<dbReference type="AlphaFoldDB" id="A0A177WHV7"/>
<evidence type="ECO:0000256" key="4">
    <source>
        <dbReference type="RuleBase" id="RU362109"/>
    </source>
</evidence>
<dbReference type="VEuPathDB" id="FungiDB:BDEG_22962"/>
<evidence type="ECO:0000256" key="3">
    <source>
        <dbReference type="PROSITE-ProRule" id="PRU10133"/>
    </source>
</evidence>
<dbReference type="STRING" id="403673.A0A177WHV7"/>
<evidence type="ECO:0000256" key="2">
    <source>
        <dbReference type="ARBA" id="ARBA00022786"/>
    </source>
</evidence>
<evidence type="ECO:0000313" key="6">
    <source>
        <dbReference type="EMBL" id="OAJ39090.1"/>
    </source>
</evidence>
<keyword evidence="1" id="KW-0808">Transferase</keyword>
<dbReference type="EMBL" id="DS022302">
    <property type="protein sequence ID" value="OAJ39090.1"/>
    <property type="molecule type" value="Genomic_DNA"/>
</dbReference>
<organism evidence="6 7">
    <name type="scientific">Batrachochytrium dendrobatidis (strain JEL423)</name>
    <dbReference type="NCBI Taxonomy" id="403673"/>
    <lineage>
        <taxon>Eukaryota</taxon>
        <taxon>Fungi</taxon>
        <taxon>Fungi incertae sedis</taxon>
        <taxon>Chytridiomycota</taxon>
        <taxon>Chytridiomycota incertae sedis</taxon>
        <taxon>Chytridiomycetes</taxon>
        <taxon>Rhizophydiales</taxon>
        <taxon>Rhizophydiales incertae sedis</taxon>
        <taxon>Batrachochytrium</taxon>
    </lineage>
</organism>
<keyword evidence="4" id="KW-0067">ATP-binding</keyword>
<dbReference type="SUPFAM" id="SSF54495">
    <property type="entry name" value="UBC-like"/>
    <property type="match status" value="1"/>
</dbReference>
<dbReference type="InterPro" id="IPR016135">
    <property type="entry name" value="UBQ-conjugating_enzyme/RWD"/>
</dbReference>
<evidence type="ECO:0000259" key="5">
    <source>
        <dbReference type="PROSITE" id="PS50127"/>
    </source>
</evidence>
<feature type="active site" description="Glycyl thioester intermediate" evidence="3">
    <location>
        <position position="60"/>
    </location>
</feature>
<evidence type="ECO:0000256" key="1">
    <source>
        <dbReference type="ARBA" id="ARBA00022679"/>
    </source>
</evidence>
<dbReference type="OrthoDB" id="10069349at2759"/>
<sequence length="311" mass="34791">MEVIKRIAREVADIKANPPEGILIIEDESNILDIQAWIQGPGVFLTQIFHPNVSESGEICVSTLKKDWKSEFGIKHILLTIKCLLIVPNPESALNEEAGRLILEDYEEFSKHAILITKIYGQNPDIVFTNSEGSNTASDDKKSATKTIKAIEKEDGNQLGKSSVQKRSAESALDGSKTTKVTLDKRRTLRRLNAVYEHVNQDSLTVNILFLITMTDEAVETSDTPVWVTLEDVLFASVLVAMRNAIQHSHPPESEEIKLLRAHPKNDKTYGTSRRGKYPPSRRLNMAHTARTVKEQIKIVSCELKPAVELI</sequence>
<dbReference type="Proteomes" id="UP000077115">
    <property type="component" value="Unassembled WGS sequence"/>
</dbReference>
<evidence type="ECO:0000313" key="7">
    <source>
        <dbReference type="Proteomes" id="UP000077115"/>
    </source>
</evidence>
<dbReference type="GO" id="GO:0016740">
    <property type="term" value="F:transferase activity"/>
    <property type="evidence" value="ECO:0007669"/>
    <property type="project" value="UniProtKB-KW"/>
</dbReference>
<gene>
    <name evidence="6" type="ORF">BDEG_22962</name>
</gene>
<dbReference type="InterPro" id="IPR023313">
    <property type="entry name" value="UBQ-conjugating_AS"/>
</dbReference>
<reference evidence="6 7" key="1">
    <citation type="submission" date="2006-10" db="EMBL/GenBank/DDBJ databases">
        <title>The Genome Sequence of Batrachochytrium dendrobatidis JEL423.</title>
        <authorList>
            <consortium name="The Broad Institute Genome Sequencing Platform"/>
            <person name="Birren B."/>
            <person name="Lander E."/>
            <person name="Galagan J."/>
            <person name="Cuomo C."/>
            <person name="Devon K."/>
            <person name="Jaffe D."/>
            <person name="Butler J."/>
            <person name="Alvarez P."/>
            <person name="Gnerre S."/>
            <person name="Grabherr M."/>
            <person name="Kleber M."/>
            <person name="Mauceli E."/>
            <person name="Brockman W."/>
            <person name="Young S."/>
            <person name="LaButti K."/>
            <person name="Sykes S."/>
            <person name="DeCaprio D."/>
            <person name="Crawford M."/>
            <person name="Koehrsen M."/>
            <person name="Engels R."/>
            <person name="Montgomery P."/>
            <person name="Pearson M."/>
            <person name="Howarth C."/>
            <person name="Larson L."/>
            <person name="White J."/>
            <person name="O'Leary S."/>
            <person name="Kodira C."/>
            <person name="Zeng Q."/>
            <person name="Yandava C."/>
            <person name="Alvarado L."/>
            <person name="Longcore J."/>
            <person name="James T."/>
        </authorList>
    </citation>
    <scope>NUCLEOTIDE SEQUENCE [LARGE SCALE GENOMIC DNA]</scope>
    <source>
        <strain evidence="6 7">JEL423</strain>
    </source>
</reference>
<feature type="domain" description="UBC core" evidence="5">
    <location>
        <begin position="1"/>
        <end position="122"/>
    </location>
</feature>
<dbReference type="GO" id="GO:0005524">
    <property type="term" value="F:ATP binding"/>
    <property type="evidence" value="ECO:0007669"/>
    <property type="project" value="UniProtKB-UniRule"/>
</dbReference>
<dbReference type="PROSITE" id="PS50127">
    <property type="entry name" value="UBC_2"/>
    <property type="match status" value="1"/>
</dbReference>
<accession>A0A177WHV7</accession>
<name>A0A177WHV7_BATDL</name>
<keyword evidence="2 4" id="KW-0833">Ubl conjugation pathway</keyword>
<protein>
    <recommendedName>
        <fullName evidence="5">UBC core domain-containing protein</fullName>
    </recommendedName>
</protein>
<dbReference type="Pfam" id="PF00179">
    <property type="entry name" value="UQ_con"/>
    <property type="match status" value="1"/>
</dbReference>
<proteinExistence type="inferred from homology"/>
<dbReference type="Gene3D" id="3.10.110.10">
    <property type="entry name" value="Ubiquitin Conjugating Enzyme"/>
    <property type="match status" value="1"/>
</dbReference>
<keyword evidence="4" id="KW-0547">Nucleotide-binding</keyword>
<reference evidence="6 7" key="2">
    <citation type="submission" date="2016-05" db="EMBL/GenBank/DDBJ databases">
        <title>Lineage-specific infection strategies underlie the spectrum of fungal disease in amphibians.</title>
        <authorList>
            <person name="Cuomo C.A."/>
            <person name="Farrer R.A."/>
            <person name="James T."/>
            <person name="Longcore J."/>
            <person name="Birren B."/>
        </authorList>
    </citation>
    <scope>NUCLEOTIDE SEQUENCE [LARGE SCALE GENOMIC DNA]</scope>
    <source>
        <strain evidence="6 7">JEL423</strain>
    </source>
</reference>
<comment type="similarity">
    <text evidence="4">Belongs to the ubiquitin-conjugating enzyme family.</text>
</comment>
<dbReference type="InterPro" id="IPR000608">
    <property type="entry name" value="UBC"/>
</dbReference>
<dbReference type="PANTHER" id="PTHR24067">
    <property type="entry name" value="UBIQUITIN-CONJUGATING ENZYME E2"/>
    <property type="match status" value="1"/>
</dbReference>
<dbReference type="CDD" id="cd23804">
    <property type="entry name" value="UBCc_UBE2S"/>
    <property type="match status" value="1"/>
</dbReference>
<dbReference type="PROSITE" id="PS00183">
    <property type="entry name" value="UBC_1"/>
    <property type="match status" value="1"/>
</dbReference>
<dbReference type="InterPro" id="IPR050113">
    <property type="entry name" value="Ub_conjugating_enzyme"/>
</dbReference>